<dbReference type="EMBL" id="MU150289">
    <property type="protein sequence ID" value="KAF9461084.1"/>
    <property type="molecule type" value="Genomic_DNA"/>
</dbReference>
<dbReference type="AlphaFoldDB" id="A0A9P5Y2H1"/>
<comment type="caution">
    <text evidence="1">The sequence shown here is derived from an EMBL/GenBank/DDBJ whole genome shotgun (WGS) entry which is preliminary data.</text>
</comment>
<evidence type="ECO:0000313" key="2">
    <source>
        <dbReference type="Proteomes" id="UP000807353"/>
    </source>
</evidence>
<organism evidence="1 2">
    <name type="scientific">Collybia nuda</name>
    <dbReference type="NCBI Taxonomy" id="64659"/>
    <lineage>
        <taxon>Eukaryota</taxon>
        <taxon>Fungi</taxon>
        <taxon>Dikarya</taxon>
        <taxon>Basidiomycota</taxon>
        <taxon>Agaricomycotina</taxon>
        <taxon>Agaricomycetes</taxon>
        <taxon>Agaricomycetidae</taxon>
        <taxon>Agaricales</taxon>
        <taxon>Tricholomatineae</taxon>
        <taxon>Clitocybaceae</taxon>
        <taxon>Collybia</taxon>
    </lineage>
</organism>
<name>A0A9P5Y2H1_9AGAR</name>
<keyword evidence="2" id="KW-1185">Reference proteome</keyword>
<dbReference type="OrthoDB" id="3040543at2759"/>
<accession>A0A9P5Y2H1</accession>
<gene>
    <name evidence="1" type="ORF">BDZ94DRAFT_1168402</name>
</gene>
<evidence type="ECO:0008006" key="3">
    <source>
        <dbReference type="Google" id="ProtNLM"/>
    </source>
</evidence>
<evidence type="ECO:0000313" key="1">
    <source>
        <dbReference type="EMBL" id="KAF9461084.1"/>
    </source>
</evidence>
<reference evidence="1" key="1">
    <citation type="submission" date="2020-11" db="EMBL/GenBank/DDBJ databases">
        <authorList>
            <consortium name="DOE Joint Genome Institute"/>
            <person name="Ahrendt S."/>
            <person name="Riley R."/>
            <person name="Andreopoulos W."/>
            <person name="Labutti K."/>
            <person name="Pangilinan J."/>
            <person name="Ruiz-Duenas F.J."/>
            <person name="Barrasa J.M."/>
            <person name="Sanchez-Garcia M."/>
            <person name="Camarero S."/>
            <person name="Miyauchi S."/>
            <person name="Serrano A."/>
            <person name="Linde D."/>
            <person name="Babiker R."/>
            <person name="Drula E."/>
            <person name="Ayuso-Fernandez I."/>
            <person name="Pacheco R."/>
            <person name="Padilla G."/>
            <person name="Ferreira P."/>
            <person name="Barriuso J."/>
            <person name="Kellner H."/>
            <person name="Castanera R."/>
            <person name="Alfaro M."/>
            <person name="Ramirez L."/>
            <person name="Pisabarro A.G."/>
            <person name="Kuo A."/>
            <person name="Tritt A."/>
            <person name="Lipzen A."/>
            <person name="He G."/>
            <person name="Yan M."/>
            <person name="Ng V."/>
            <person name="Cullen D."/>
            <person name="Martin F."/>
            <person name="Rosso M.-N."/>
            <person name="Henrissat B."/>
            <person name="Hibbett D."/>
            <person name="Martinez A.T."/>
            <person name="Grigoriev I.V."/>
        </authorList>
    </citation>
    <scope>NUCLEOTIDE SEQUENCE</scope>
    <source>
        <strain evidence="1">CBS 247.69</strain>
    </source>
</reference>
<dbReference type="Proteomes" id="UP000807353">
    <property type="component" value="Unassembled WGS sequence"/>
</dbReference>
<proteinExistence type="predicted"/>
<protein>
    <recommendedName>
        <fullName evidence="3">CCHC-type domain-containing protein</fullName>
    </recommendedName>
</protein>
<sequence>MTANEYNTKFSTQAARSGITEDKALIEYYMAGLPNALQEKILTSDNPPSTMKEWRDKASIYDNNYQRAKAIAAHLRGNSSNNNTAKKYNFRRNTPAAHYPSVKRGLCFKCHQPGHQASAHRARTTTYQPKKEEVKKTPYQNIRAILAELGDEERNVTLDQMEKEGF</sequence>